<dbReference type="EMBL" id="CP009516">
    <property type="protein sequence ID" value="AKB80327.1"/>
    <property type="molecule type" value="Genomic_DNA"/>
</dbReference>
<dbReference type="RefSeq" id="WP_048142489.1">
    <property type="nucleotide sequence ID" value="NZ_CP009516.1"/>
</dbReference>
<feature type="transmembrane region" description="Helical" evidence="1">
    <location>
        <begin position="327"/>
        <end position="346"/>
    </location>
</feature>
<dbReference type="STRING" id="1434110.MSHOH_3844"/>
<dbReference type="AlphaFoldDB" id="A0A0E3SIH3"/>
<protein>
    <submittedName>
        <fullName evidence="2">Putative carboxyl-terminal-processing protease, deltaproteobacterial</fullName>
    </submittedName>
</protein>
<keyword evidence="2" id="KW-0645">Protease</keyword>
<keyword evidence="1" id="KW-1133">Transmembrane helix</keyword>
<accession>A0A0E3SIH3</accession>
<organism evidence="2 3">
    <name type="scientific">Methanosarcina horonobensis HB-1 = JCM 15518</name>
    <dbReference type="NCBI Taxonomy" id="1434110"/>
    <lineage>
        <taxon>Archaea</taxon>
        <taxon>Methanobacteriati</taxon>
        <taxon>Methanobacteriota</taxon>
        <taxon>Stenosarchaea group</taxon>
        <taxon>Methanomicrobia</taxon>
        <taxon>Methanosarcinales</taxon>
        <taxon>Methanosarcinaceae</taxon>
        <taxon>Methanosarcina</taxon>
    </lineage>
</organism>
<keyword evidence="2" id="KW-0378">Hydrolase</keyword>
<dbReference type="Proteomes" id="UP000033101">
    <property type="component" value="Chromosome"/>
</dbReference>
<dbReference type="GO" id="GO:0008233">
    <property type="term" value="F:peptidase activity"/>
    <property type="evidence" value="ECO:0007669"/>
    <property type="project" value="UniProtKB-KW"/>
</dbReference>
<name>A0A0E3SIH3_9EURY</name>
<keyword evidence="1" id="KW-0812">Transmembrane</keyword>
<dbReference type="HOGENOM" id="CLU_028008_0_0_2"/>
<reference evidence="2 3" key="1">
    <citation type="submission" date="2014-07" db="EMBL/GenBank/DDBJ databases">
        <title>Methanogenic archaea and the global carbon cycle.</title>
        <authorList>
            <person name="Henriksen J.R."/>
            <person name="Luke J."/>
            <person name="Reinhart S."/>
            <person name="Benedict M.N."/>
            <person name="Youngblut N.D."/>
            <person name="Metcalf M.E."/>
            <person name="Whitaker R.J."/>
            <person name="Metcalf W.W."/>
        </authorList>
    </citation>
    <scope>NUCLEOTIDE SEQUENCE [LARGE SCALE GENOMIC DNA]</scope>
    <source>
        <strain evidence="2 3">HB-1</strain>
    </source>
</reference>
<keyword evidence="3" id="KW-1185">Reference proteome</keyword>
<dbReference type="GeneID" id="24833207"/>
<dbReference type="OrthoDB" id="56770at2157"/>
<sequence>MNKNGLFATITTLLILCSAALPAQAAFPKNFDISENYYNVYGSPDLNATLIGDNQYSRGDTVTLNIEMMNKGTITGFEADKDVRFGESLDLVLQQTEMQYESQVTTAVGILATLKSDDPNIKVKSGAQQAGTLKQGKQSSSPTKFTVEINKNTSAGIYPLTLELAYQYQNNVQLGGDEYDTTTGIVTNKDVGIWYENKTQTQTIYIKVKEEPYFEVTNVTGDLYPDEGGVLRVTYKNTGEEPAKDVTVRLSAADPFSTTDDQAYLGTLNPGEEAVAVFDMDVDETATPKPYSLSSEILYEDADGHDQVSDTVKINVEVLPAKESLPGYQFGTGIVFMALAACFVIFRKKQKQE</sequence>
<evidence type="ECO:0000313" key="3">
    <source>
        <dbReference type="Proteomes" id="UP000033101"/>
    </source>
</evidence>
<dbReference type="PANTHER" id="PTHR35902:SF3">
    <property type="entry name" value="NPCBM-ASSOCIATED, NEW3 DOMAIN OF ALPHA-GALACTOSIDASE"/>
    <property type="match status" value="1"/>
</dbReference>
<gene>
    <name evidence="2" type="ORF">MSHOH_3844</name>
</gene>
<keyword evidence="1" id="KW-0472">Membrane</keyword>
<dbReference type="GO" id="GO:0006508">
    <property type="term" value="P:proteolysis"/>
    <property type="evidence" value="ECO:0007669"/>
    <property type="project" value="UniProtKB-KW"/>
</dbReference>
<dbReference type="PANTHER" id="PTHR35902">
    <property type="entry name" value="S-LAYER DOMAIN-LIKE PROTEIN-RELATED"/>
    <property type="match status" value="1"/>
</dbReference>
<dbReference type="KEGG" id="mhor:MSHOH_3844"/>
<evidence type="ECO:0000313" key="2">
    <source>
        <dbReference type="EMBL" id="AKB80327.1"/>
    </source>
</evidence>
<evidence type="ECO:0000256" key="1">
    <source>
        <dbReference type="SAM" id="Phobius"/>
    </source>
</evidence>
<proteinExistence type="predicted"/>
<dbReference type="PATRIC" id="fig|1434110.4.peg.4903"/>